<keyword evidence="9" id="KW-0472">Membrane</keyword>
<dbReference type="Gene3D" id="1.10.10.10">
    <property type="entry name" value="Winged helix-like DNA-binding domain superfamily/Winged helix DNA-binding domain"/>
    <property type="match status" value="2"/>
</dbReference>
<dbReference type="FunFam" id="1.10.10.10:FF:000085">
    <property type="entry name" value="Vacuolar-sorting protein SNF8"/>
    <property type="match status" value="1"/>
</dbReference>
<comment type="similarity">
    <text evidence="3 10">Belongs to the SNF8 family.</text>
</comment>
<feature type="region of interest" description="Disordered" evidence="11">
    <location>
        <begin position="13"/>
        <end position="35"/>
    </location>
</feature>
<proteinExistence type="inferred from homology"/>
<evidence type="ECO:0000313" key="12">
    <source>
        <dbReference type="EMBL" id="CAI9742268.1"/>
    </source>
</evidence>
<dbReference type="PIRSF" id="PIRSF017215">
    <property type="entry name" value="ESCRT2_Vps22"/>
    <property type="match status" value="1"/>
</dbReference>
<evidence type="ECO:0000256" key="11">
    <source>
        <dbReference type="SAM" id="MobiDB-lite"/>
    </source>
</evidence>
<dbReference type="FunFam" id="1.10.10.10:FF:000397">
    <property type="entry name" value="Vacuolar-sorting protein SNF8"/>
    <property type="match status" value="1"/>
</dbReference>
<dbReference type="InterPro" id="IPR016689">
    <property type="entry name" value="ESCRT-2_cplx_Snf8"/>
</dbReference>
<dbReference type="GO" id="GO:0000814">
    <property type="term" value="C:ESCRT II complex"/>
    <property type="evidence" value="ECO:0007669"/>
    <property type="project" value="UniProtKB-UniRule"/>
</dbReference>
<keyword evidence="6" id="KW-0963">Cytoplasm</keyword>
<accession>A0AA36FQD6</accession>
<evidence type="ECO:0000256" key="8">
    <source>
        <dbReference type="ARBA" id="ARBA00022927"/>
    </source>
</evidence>
<evidence type="ECO:0000256" key="7">
    <source>
        <dbReference type="ARBA" id="ARBA00022753"/>
    </source>
</evidence>
<gene>
    <name evidence="12" type="ORF">OCTVUL_1B001866</name>
</gene>
<evidence type="ECO:0000256" key="1">
    <source>
        <dbReference type="ARBA" id="ARBA00004481"/>
    </source>
</evidence>
<dbReference type="SUPFAM" id="SSF46785">
    <property type="entry name" value="Winged helix' DNA-binding domain"/>
    <property type="match status" value="2"/>
</dbReference>
<dbReference type="PANTHER" id="PTHR12806">
    <property type="entry name" value="EAP30 SUBUNIT OF ELL COMPLEX"/>
    <property type="match status" value="1"/>
</dbReference>
<evidence type="ECO:0000256" key="4">
    <source>
        <dbReference type="ARBA" id="ARBA00017052"/>
    </source>
</evidence>
<evidence type="ECO:0000256" key="3">
    <source>
        <dbReference type="ARBA" id="ARBA00009834"/>
    </source>
</evidence>
<evidence type="ECO:0000313" key="13">
    <source>
        <dbReference type="Proteomes" id="UP001162480"/>
    </source>
</evidence>
<dbReference type="PANTHER" id="PTHR12806:SF0">
    <property type="entry name" value="VACUOLAR-SORTING PROTEIN SNF8"/>
    <property type="match status" value="1"/>
</dbReference>
<keyword evidence="7" id="KW-0967">Endosome</keyword>
<sequence>MCNGLLLVTGRKREKGFDPPLRHQLPPSSPDTKATMHRRGIGVAAVKNKNLAQARYKDKGNVIAEDQLAQMAKYMDTFKVNLEEFASNHKDQIKKDPEFRVQFQKMCASIGVDPLASSKGFWSEMLGVGDFYYELAVKIVEVCMATSHRNGGLIGLEELKDKLEASRGKNTQEISLDDLLCAIKKLKTLGNGFTILPIGKTYLVQSVPGELTMDHTTVLQLAQKNGFVTISLISGTLNWEKERAIKSLEYMVKEGLAWVDDQAKDERHYWFPTLCPDSL</sequence>
<dbReference type="EMBL" id="OX597840">
    <property type="protein sequence ID" value="CAI9742268.1"/>
    <property type="molecule type" value="Genomic_DNA"/>
</dbReference>
<name>A0AA36FQD6_OCTVU</name>
<dbReference type="InterPro" id="IPR036390">
    <property type="entry name" value="WH_DNA-bd_sf"/>
</dbReference>
<evidence type="ECO:0000256" key="6">
    <source>
        <dbReference type="ARBA" id="ARBA00022490"/>
    </source>
</evidence>
<dbReference type="InterPro" id="IPR036388">
    <property type="entry name" value="WH-like_DNA-bd_sf"/>
</dbReference>
<keyword evidence="8 10" id="KW-0653">Protein transport</keyword>
<evidence type="ECO:0000256" key="2">
    <source>
        <dbReference type="ARBA" id="ARBA00004496"/>
    </source>
</evidence>
<evidence type="ECO:0000256" key="10">
    <source>
        <dbReference type="PIRNR" id="PIRNR017215"/>
    </source>
</evidence>
<keyword evidence="5 10" id="KW-0813">Transport</keyword>
<dbReference type="Pfam" id="PF04157">
    <property type="entry name" value="EAP30"/>
    <property type="match status" value="1"/>
</dbReference>
<keyword evidence="13" id="KW-1185">Reference proteome</keyword>
<dbReference type="Proteomes" id="UP001162480">
    <property type="component" value="Chromosome 27"/>
</dbReference>
<evidence type="ECO:0000256" key="9">
    <source>
        <dbReference type="ARBA" id="ARBA00023136"/>
    </source>
</evidence>
<reference evidence="12" key="1">
    <citation type="submission" date="2023-08" db="EMBL/GenBank/DDBJ databases">
        <authorList>
            <person name="Alioto T."/>
            <person name="Alioto T."/>
            <person name="Gomez Garrido J."/>
        </authorList>
    </citation>
    <scope>NUCLEOTIDE SEQUENCE</scope>
</reference>
<evidence type="ECO:0000256" key="5">
    <source>
        <dbReference type="ARBA" id="ARBA00022448"/>
    </source>
</evidence>
<dbReference type="Gene3D" id="6.10.140.180">
    <property type="match status" value="1"/>
</dbReference>
<comment type="subunit">
    <text evidence="10">Component of the endosomal sorting complex required for transport II (ESCRT-II).</text>
</comment>
<organism evidence="12 13">
    <name type="scientific">Octopus vulgaris</name>
    <name type="common">Common octopus</name>
    <dbReference type="NCBI Taxonomy" id="6645"/>
    <lineage>
        <taxon>Eukaryota</taxon>
        <taxon>Metazoa</taxon>
        <taxon>Spiralia</taxon>
        <taxon>Lophotrochozoa</taxon>
        <taxon>Mollusca</taxon>
        <taxon>Cephalopoda</taxon>
        <taxon>Coleoidea</taxon>
        <taxon>Octopodiformes</taxon>
        <taxon>Octopoda</taxon>
        <taxon>Incirrata</taxon>
        <taxon>Octopodidae</taxon>
        <taxon>Octopus</taxon>
    </lineage>
</organism>
<comment type="function">
    <text evidence="10">Component of the endosomal sorting complex required for transport II (ESCRT-II), which is required for multivesicular body (MVB) formation and sorting of endosomal cargo proteins into MVBs.</text>
</comment>
<dbReference type="AlphaFoldDB" id="A0AA36FQD6"/>
<dbReference type="InterPro" id="IPR040608">
    <property type="entry name" value="Snf8/Vps36"/>
</dbReference>
<comment type="subcellular location">
    <subcellularLocation>
        <location evidence="2">Cytoplasm</location>
    </subcellularLocation>
    <subcellularLocation>
        <location evidence="1">Endosome membrane</location>
        <topology evidence="1">Peripheral membrane protein</topology>
    </subcellularLocation>
</comment>
<protein>
    <recommendedName>
        <fullName evidence="4 10">Vacuolar-sorting protein SNF8</fullName>
    </recommendedName>
</protein>
<dbReference type="GO" id="GO:0043328">
    <property type="term" value="P:protein transport to vacuole involved in ubiquitin-dependent protein catabolic process via the multivesicular body sorting pathway"/>
    <property type="evidence" value="ECO:0007669"/>
    <property type="project" value="TreeGrafter"/>
</dbReference>